<comment type="caution">
    <text evidence="3">The sequence shown here is derived from an EMBL/GenBank/DDBJ whole genome shotgun (WGS) entry which is preliminary data.</text>
</comment>
<dbReference type="Proteomes" id="UP001324427">
    <property type="component" value="Unassembled WGS sequence"/>
</dbReference>
<evidence type="ECO:0000256" key="2">
    <source>
        <dbReference type="SAM" id="Phobius"/>
    </source>
</evidence>
<dbReference type="EMBL" id="JAVFHQ010000014">
    <property type="protein sequence ID" value="KAK4546666.1"/>
    <property type="molecule type" value="Genomic_DNA"/>
</dbReference>
<accession>A0AAV9JMV5</accession>
<keyword evidence="2" id="KW-0472">Membrane</keyword>
<gene>
    <name evidence="3" type="ORF">LTR36_001884</name>
</gene>
<organism evidence="3 4">
    <name type="scientific">Oleoguttula mirabilis</name>
    <dbReference type="NCBI Taxonomy" id="1507867"/>
    <lineage>
        <taxon>Eukaryota</taxon>
        <taxon>Fungi</taxon>
        <taxon>Dikarya</taxon>
        <taxon>Ascomycota</taxon>
        <taxon>Pezizomycotina</taxon>
        <taxon>Dothideomycetes</taxon>
        <taxon>Dothideomycetidae</taxon>
        <taxon>Mycosphaerellales</taxon>
        <taxon>Teratosphaeriaceae</taxon>
        <taxon>Oleoguttula</taxon>
    </lineage>
</organism>
<evidence type="ECO:0000313" key="3">
    <source>
        <dbReference type="EMBL" id="KAK4546666.1"/>
    </source>
</evidence>
<name>A0AAV9JMV5_9PEZI</name>
<feature type="transmembrane region" description="Helical" evidence="2">
    <location>
        <begin position="30"/>
        <end position="49"/>
    </location>
</feature>
<proteinExistence type="predicted"/>
<protein>
    <submittedName>
        <fullName evidence="3">Uncharacterized protein</fullName>
    </submittedName>
</protein>
<evidence type="ECO:0000256" key="1">
    <source>
        <dbReference type="SAM" id="MobiDB-lite"/>
    </source>
</evidence>
<feature type="transmembrane region" description="Helical" evidence="2">
    <location>
        <begin position="231"/>
        <end position="249"/>
    </location>
</feature>
<feature type="transmembrane region" description="Helical" evidence="2">
    <location>
        <begin position="165"/>
        <end position="183"/>
    </location>
</feature>
<keyword evidence="2" id="KW-0812">Transmembrane</keyword>
<evidence type="ECO:0000313" key="4">
    <source>
        <dbReference type="Proteomes" id="UP001324427"/>
    </source>
</evidence>
<feature type="transmembrane region" description="Helical" evidence="2">
    <location>
        <begin position="131"/>
        <end position="153"/>
    </location>
</feature>
<feature type="transmembrane region" description="Helical" evidence="2">
    <location>
        <begin position="342"/>
        <end position="363"/>
    </location>
</feature>
<feature type="region of interest" description="Disordered" evidence="1">
    <location>
        <begin position="380"/>
        <end position="403"/>
    </location>
</feature>
<reference evidence="3 4" key="1">
    <citation type="submission" date="2021-11" db="EMBL/GenBank/DDBJ databases">
        <title>Black yeast isolated from Biological Soil Crust.</title>
        <authorList>
            <person name="Kurbessoian T."/>
        </authorList>
    </citation>
    <scope>NUCLEOTIDE SEQUENCE [LARGE SCALE GENOMIC DNA]</scope>
    <source>
        <strain evidence="3 4">CCFEE 5522</strain>
    </source>
</reference>
<feature type="transmembrane region" description="Helical" evidence="2">
    <location>
        <begin position="303"/>
        <end position="322"/>
    </location>
</feature>
<sequence length="439" mass="48749">MYNQYSDPYYFIELLCVGPPGGADVDIGGIGVYISYLIQLSILLAAWLYNRLLSTWLRWATYLIFARRNASHRAGALQAKLDATQQRPALIAGLVDFQKAQAYFSITLQGAALLAIWTGGPMMDATTPTQWAVTVSLVGDVATSGVVCITFGLYMLHVARKTSPYVSAISAIAIVMSSITWIFRTRRPMLSLSPSGPDTANAAEMIVCGGMNPTMFCAGPDMKTNTRALEVPILAFCIIVMLLLVSCQYHSALTSTTKMVRALLPEREVPILTLRRQTPTLLGELRKAVKTWSKWTWDSLRHGVVESIFVLTATAMLAWLVSPSTFDADATQQPPPWQKNPKWTIGQLIAVTIWAPTLIEYLYSAVRGLEDAHEHKYPHPYRLVKDDSGSEDPEKMPSMSRTDTFYRRLNSTSHSHSDFELPLVHVHDDSSRRSSMQGV</sequence>
<feature type="transmembrane region" description="Helical" evidence="2">
    <location>
        <begin position="102"/>
        <end position="119"/>
    </location>
</feature>
<dbReference type="AlphaFoldDB" id="A0AAV9JMV5"/>
<keyword evidence="4" id="KW-1185">Reference proteome</keyword>
<keyword evidence="2" id="KW-1133">Transmembrane helix</keyword>
<feature type="compositionally biased region" description="Basic and acidic residues" evidence="1">
    <location>
        <begin position="380"/>
        <end position="395"/>
    </location>
</feature>